<keyword evidence="3" id="KW-1185">Reference proteome</keyword>
<gene>
    <name evidence="2" type="ORF">Sru01_05110</name>
</gene>
<dbReference type="Pfam" id="PF19054">
    <property type="entry name" value="DUF5753"/>
    <property type="match status" value="1"/>
</dbReference>
<protein>
    <submittedName>
        <fullName evidence="2">Transcriptional regulator</fullName>
    </submittedName>
</protein>
<evidence type="ECO:0000259" key="1">
    <source>
        <dbReference type="PROSITE" id="PS50943"/>
    </source>
</evidence>
<dbReference type="InterPro" id="IPR043917">
    <property type="entry name" value="DUF5753"/>
</dbReference>
<dbReference type="CDD" id="cd00093">
    <property type="entry name" value="HTH_XRE"/>
    <property type="match status" value="1"/>
</dbReference>
<feature type="domain" description="HTH cro/C1-type" evidence="1">
    <location>
        <begin position="20"/>
        <end position="56"/>
    </location>
</feature>
<dbReference type="Proteomes" id="UP000655287">
    <property type="component" value="Unassembled WGS sequence"/>
</dbReference>
<dbReference type="SUPFAM" id="SSF47413">
    <property type="entry name" value="lambda repressor-like DNA-binding domains"/>
    <property type="match status" value="1"/>
</dbReference>
<dbReference type="Pfam" id="PF13560">
    <property type="entry name" value="HTH_31"/>
    <property type="match status" value="1"/>
</dbReference>
<dbReference type="SMART" id="SM00530">
    <property type="entry name" value="HTH_XRE"/>
    <property type="match status" value="1"/>
</dbReference>
<proteinExistence type="predicted"/>
<comment type="caution">
    <text evidence="2">The sequence shown here is derived from an EMBL/GenBank/DDBJ whole genome shotgun (WGS) entry which is preliminary data.</text>
</comment>
<name>A0A919QWS2_9ACTN</name>
<reference evidence="2" key="1">
    <citation type="submission" date="2021-01" db="EMBL/GenBank/DDBJ databases">
        <title>Whole genome shotgun sequence of Sphaerisporangium rufum NBRC 109079.</title>
        <authorList>
            <person name="Komaki H."/>
            <person name="Tamura T."/>
        </authorList>
    </citation>
    <scope>NUCLEOTIDE SEQUENCE</scope>
    <source>
        <strain evidence="2">NBRC 109079</strain>
    </source>
</reference>
<evidence type="ECO:0000313" key="3">
    <source>
        <dbReference type="Proteomes" id="UP000655287"/>
    </source>
</evidence>
<dbReference type="PROSITE" id="PS50943">
    <property type="entry name" value="HTH_CROC1"/>
    <property type="match status" value="1"/>
</dbReference>
<dbReference type="EMBL" id="BOOU01000007">
    <property type="protein sequence ID" value="GII75529.1"/>
    <property type="molecule type" value="Genomic_DNA"/>
</dbReference>
<dbReference type="AlphaFoldDB" id="A0A919QWS2"/>
<dbReference type="RefSeq" id="WP_203982187.1">
    <property type="nucleotide sequence ID" value="NZ_BOOU01000007.1"/>
</dbReference>
<accession>A0A919QWS2</accession>
<evidence type="ECO:0000313" key="2">
    <source>
        <dbReference type="EMBL" id="GII75529.1"/>
    </source>
</evidence>
<dbReference type="Gene3D" id="1.10.260.40">
    <property type="entry name" value="lambda repressor-like DNA-binding domains"/>
    <property type="match status" value="1"/>
</dbReference>
<sequence length="272" mass="30477">MNPPSPDPHIRPLAFFGSELRKYRKAKGLSLERLAAAIQFSPSLLGFVERGQRTPSRLFAQNCDNALALGGELTRLWKDLTGEATPGWFRDWLGIEQEAHTLHTWQPLYVPGLLQTEAYARVVLRGEPEISDEQVEKLLARRMERQEILTRANAPLFRAILDEGVLQRPIGGRDVMREQMGRLLHAVSSPRVGIQIVPLAGGDTTGLLGGFVIAQLPGTTDRVYIDSATHGHVTDRLEEVRAVHSRYDAIRAKALPEHMSLDLIREAEKRWS</sequence>
<dbReference type="InterPro" id="IPR001387">
    <property type="entry name" value="Cro/C1-type_HTH"/>
</dbReference>
<organism evidence="2 3">
    <name type="scientific">Sphaerisporangium rufum</name>
    <dbReference type="NCBI Taxonomy" id="1381558"/>
    <lineage>
        <taxon>Bacteria</taxon>
        <taxon>Bacillati</taxon>
        <taxon>Actinomycetota</taxon>
        <taxon>Actinomycetes</taxon>
        <taxon>Streptosporangiales</taxon>
        <taxon>Streptosporangiaceae</taxon>
        <taxon>Sphaerisporangium</taxon>
    </lineage>
</organism>
<dbReference type="GO" id="GO:0003677">
    <property type="term" value="F:DNA binding"/>
    <property type="evidence" value="ECO:0007669"/>
    <property type="project" value="InterPro"/>
</dbReference>
<dbReference type="InterPro" id="IPR010982">
    <property type="entry name" value="Lambda_DNA-bd_dom_sf"/>
</dbReference>